<feature type="chain" id="PRO_5046304265" description="Ester cyclase" evidence="1">
    <location>
        <begin position="23"/>
        <end position="174"/>
    </location>
</feature>
<dbReference type="Proteomes" id="UP001157133">
    <property type="component" value="Unassembled WGS sequence"/>
</dbReference>
<dbReference type="InterPro" id="IPR009959">
    <property type="entry name" value="Cyclase_SnoaL-like"/>
</dbReference>
<dbReference type="PANTHER" id="PTHR38436">
    <property type="entry name" value="POLYKETIDE CYCLASE SNOAL-LIKE DOMAIN"/>
    <property type="match status" value="1"/>
</dbReference>
<reference evidence="2 3" key="1">
    <citation type="submission" date="2023-03" db="EMBL/GenBank/DDBJ databases">
        <title>Draft genome sequence of Thalassotalea eurytherma JCM 18482T.</title>
        <authorList>
            <person name="Sawabe T."/>
        </authorList>
    </citation>
    <scope>NUCLEOTIDE SEQUENCE [LARGE SCALE GENOMIC DNA]</scope>
    <source>
        <strain evidence="2 3">JCM 18482</strain>
    </source>
</reference>
<dbReference type="Pfam" id="PF07366">
    <property type="entry name" value="SnoaL"/>
    <property type="match status" value="1"/>
</dbReference>
<dbReference type="Gene3D" id="3.10.450.50">
    <property type="match status" value="1"/>
</dbReference>
<evidence type="ECO:0000313" key="2">
    <source>
        <dbReference type="EMBL" id="GLX82284.1"/>
    </source>
</evidence>
<proteinExistence type="predicted"/>
<dbReference type="PANTHER" id="PTHR38436:SF1">
    <property type="entry name" value="ESTER CYCLASE"/>
    <property type="match status" value="1"/>
</dbReference>
<dbReference type="RefSeq" id="WP_284207643.1">
    <property type="nucleotide sequence ID" value="NZ_BSSU01000008.1"/>
</dbReference>
<evidence type="ECO:0000256" key="1">
    <source>
        <dbReference type="SAM" id="SignalP"/>
    </source>
</evidence>
<sequence>MKNINQLILLLTALFYSALGNAMDVTVDIDKFYSDNWNQETKEMLDVAALYYSFWDTGKEEYAKTALANDFTDLNLPESRAQGLRGVLAASKQFRLALPDLSVDVQQVYIVGNKVIGQLLITGHFTGTLGDKKGKGQKISFTAVDIYTIKDGKIISNWHLEDNLTLMKQLGALE</sequence>
<keyword evidence="1" id="KW-0732">Signal</keyword>
<gene>
    <name evidence="2" type="ORF">theurythT_17360</name>
</gene>
<protein>
    <recommendedName>
        <fullName evidence="4">Ester cyclase</fullName>
    </recommendedName>
</protein>
<accession>A0ABQ6H445</accession>
<keyword evidence="3" id="KW-1185">Reference proteome</keyword>
<comment type="caution">
    <text evidence="2">The sequence shown here is derived from an EMBL/GenBank/DDBJ whole genome shotgun (WGS) entry which is preliminary data.</text>
</comment>
<dbReference type="InterPro" id="IPR032710">
    <property type="entry name" value="NTF2-like_dom_sf"/>
</dbReference>
<dbReference type="SUPFAM" id="SSF54427">
    <property type="entry name" value="NTF2-like"/>
    <property type="match status" value="1"/>
</dbReference>
<evidence type="ECO:0000313" key="3">
    <source>
        <dbReference type="Proteomes" id="UP001157133"/>
    </source>
</evidence>
<evidence type="ECO:0008006" key="4">
    <source>
        <dbReference type="Google" id="ProtNLM"/>
    </source>
</evidence>
<organism evidence="2 3">
    <name type="scientific">Thalassotalea eurytherma</name>
    <dbReference type="NCBI Taxonomy" id="1144278"/>
    <lineage>
        <taxon>Bacteria</taxon>
        <taxon>Pseudomonadati</taxon>
        <taxon>Pseudomonadota</taxon>
        <taxon>Gammaproteobacteria</taxon>
        <taxon>Alteromonadales</taxon>
        <taxon>Colwelliaceae</taxon>
        <taxon>Thalassotalea</taxon>
    </lineage>
</organism>
<feature type="signal peptide" evidence="1">
    <location>
        <begin position="1"/>
        <end position="22"/>
    </location>
</feature>
<dbReference type="EMBL" id="BSSU01000008">
    <property type="protein sequence ID" value="GLX82284.1"/>
    <property type="molecule type" value="Genomic_DNA"/>
</dbReference>
<name>A0ABQ6H445_9GAMM</name>